<dbReference type="EMBL" id="PDYG01000004">
    <property type="protein sequence ID" value="PHU38630.1"/>
    <property type="molecule type" value="Genomic_DNA"/>
</dbReference>
<keyword evidence="2" id="KW-1185">Reference proteome</keyword>
<dbReference type="InterPro" id="IPR045591">
    <property type="entry name" value="DUF6462"/>
</dbReference>
<dbReference type="Proteomes" id="UP000224563">
    <property type="component" value="Unassembled WGS sequence"/>
</dbReference>
<protein>
    <submittedName>
        <fullName evidence="1">Transcriptional regulator</fullName>
    </submittedName>
</protein>
<dbReference type="Pfam" id="PF20063">
    <property type="entry name" value="DUF6462"/>
    <property type="match status" value="1"/>
</dbReference>
<gene>
    <name evidence="1" type="ORF">CSX02_01385</name>
</gene>
<proteinExistence type="predicted"/>
<dbReference type="RefSeq" id="WP_099385354.1">
    <property type="nucleotide sequence ID" value="NZ_JANSWH010000068.1"/>
</dbReference>
<comment type="caution">
    <text evidence="1">The sequence shown here is derived from an EMBL/GenBank/DDBJ whole genome shotgun (WGS) entry which is preliminary data.</text>
</comment>
<name>A0A2G3E609_9FIRM</name>
<reference evidence="1 2" key="2">
    <citation type="submission" date="2017-10" db="EMBL/GenBank/DDBJ databases">
        <authorList>
            <person name="Banno H."/>
            <person name="Chua N.-H."/>
        </authorList>
    </citation>
    <scope>NUCLEOTIDE SEQUENCE [LARGE SCALE GENOMIC DNA]</scope>
    <source>
        <strain evidence="1 2">JK623</strain>
    </source>
</reference>
<accession>A0A2G3E609</accession>
<evidence type="ECO:0000313" key="1">
    <source>
        <dbReference type="EMBL" id="PHU38630.1"/>
    </source>
</evidence>
<reference evidence="1 2" key="1">
    <citation type="submission" date="2017-10" db="EMBL/GenBank/DDBJ databases">
        <title>Resolving the taxonomy of Roseburia spp., Eubacterium rectale and Agathobacter spp. through phylogenomic analysis.</title>
        <authorList>
            <person name="Sheridan P.O."/>
            <person name="Walker A.W."/>
            <person name="Duncan S.H."/>
            <person name="Scott K.P."/>
            <person name="Toole P.W.O."/>
            <person name="Luis P."/>
            <person name="Flint H.J."/>
        </authorList>
    </citation>
    <scope>NUCLEOTIDE SEQUENCE [LARGE SCALE GENOMIC DNA]</scope>
    <source>
        <strain evidence="1 2">JK623</strain>
    </source>
</reference>
<dbReference type="AlphaFoldDB" id="A0A2G3E609"/>
<organism evidence="1 2">
    <name type="scientific">Agathobacter ruminis</name>
    <dbReference type="NCBI Taxonomy" id="1712665"/>
    <lineage>
        <taxon>Bacteria</taxon>
        <taxon>Bacillati</taxon>
        <taxon>Bacillota</taxon>
        <taxon>Clostridia</taxon>
        <taxon>Lachnospirales</taxon>
        <taxon>Lachnospiraceae</taxon>
        <taxon>Agathobacter</taxon>
    </lineage>
</organism>
<evidence type="ECO:0000313" key="2">
    <source>
        <dbReference type="Proteomes" id="UP000224563"/>
    </source>
</evidence>
<sequence>MSDQKKQNLADPKIRKRFVTYKEAAELYSMGLTRVQEHAKIAGATYKMGNKVLVNTDIFEAYLEQFRIPGDYEGMAKKFTPELAGLYH</sequence>